<evidence type="ECO:0000313" key="3">
    <source>
        <dbReference type="Proteomes" id="UP000799779"/>
    </source>
</evidence>
<dbReference type="EMBL" id="ML977560">
    <property type="protein sequence ID" value="KAF2006392.1"/>
    <property type="molecule type" value="Genomic_DNA"/>
</dbReference>
<gene>
    <name evidence="2" type="ORF">P154DRAFT_258530</name>
</gene>
<evidence type="ECO:0000256" key="1">
    <source>
        <dbReference type="SAM" id="SignalP"/>
    </source>
</evidence>
<feature type="chain" id="PRO_5025398454" evidence="1">
    <location>
        <begin position="17"/>
        <end position="375"/>
    </location>
</feature>
<name>A0A6A5WXG1_9PLEO</name>
<dbReference type="SUPFAM" id="SSF110296">
    <property type="entry name" value="Oligoxyloglucan reducing end-specific cellobiohydrolase"/>
    <property type="match status" value="1"/>
</dbReference>
<dbReference type="Gene3D" id="2.120.10.10">
    <property type="match status" value="1"/>
</dbReference>
<feature type="signal peptide" evidence="1">
    <location>
        <begin position="1"/>
        <end position="16"/>
    </location>
</feature>
<dbReference type="OrthoDB" id="2130735at2759"/>
<keyword evidence="2" id="KW-0378">Hydrolase</keyword>
<dbReference type="PANTHER" id="PTHR38792:SF3">
    <property type="entry name" value="BNR_ASP-BOX REPEAT DOMAIN PROTEIN (AFU_ORTHOLOGUE AFUA_7G06430)-RELATED"/>
    <property type="match status" value="1"/>
</dbReference>
<sequence>MRFTSIILSLLPLAAARPQQKAPTTFSRRVVFSPPSNYNDPRVLYTRTAQLPNGDLLATWENYSPEPPKVYFPIYKSTDSGYTWEEISRVQDTVNGWGLRYQPFIYVLPEDFAGYPAGTVLVSGSSIPTNLSKTQIELYASRDSGKTWEFVSHIAAGGEARPNNGLTPVWEPFLMINQKTLICYYSDQRDNATHGQKMVHQTTTDLKKWGPVLDDIAYPVYTARPGMPTVAKLPNGKYIMAYEYGGGPAISTSYQFPVYYRIVSDPEKFNNAPGISLKATDGTIPNGSPYIVWSSVGGKNGTLIVSCGTASEIFINTGLGEGAWRKISTPEGVSYTRHLRVLNDQTKLLIMGGGKLPPTTVKNNVTVTVMDISKL</sequence>
<reference evidence="2" key="1">
    <citation type="journal article" date="2020" name="Stud. Mycol.">
        <title>101 Dothideomycetes genomes: a test case for predicting lifestyles and emergence of pathogens.</title>
        <authorList>
            <person name="Haridas S."/>
            <person name="Albert R."/>
            <person name="Binder M."/>
            <person name="Bloem J."/>
            <person name="Labutti K."/>
            <person name="Salamov A."/>
            <person name="Andreopoulos B."/>
            <person name="Baker S."/>
            <person name="Barry K."/>
            <person name="Bills G."/>
            <person name="Bluhm B."/>
            <person name="Cannon C."/>
            <person name="Castanera R."/>
            <person name="Culley D."/>
            <person name="Daum C."/>
            <person name="Ezra D."/>
            <person name="Gonzalez J."/>
            <person name="Henrissat B."/>
            <person name="Kuo A."/>
            <person name="Liang C."/>
            <person name="Lipzen A."/>
            <person name="Lutzoni F."/>
            <person name="Magnuson J."/>
            <person name="Mondo S."/>
            <person name="Nolan M."/>
            <person name="Ohm R."/>
            <person name="Pangilinan J."/>
            <person name="Park H.-J."/>
            <person name="Ramirez L."/>
            <person name="Alfaro M."/>
            <person name="Sun H."/>
            <person name="Tritt A."/>
            <person name="Yoshinaga Y."/>
            <person name="Zwiers L.-H."/>
            <person name="Turgeon B."/>
            <person name="Goodwin S."/>
            <person name="Spatafora J."/>
            <person name="Crous P."/>
            <person name="Grigoriev I."/>
        </authorList>
    </citation>
    <scope>NUCLEOTIDE SEQUENCE</scope>
    <source>
        <strain evidence="2">CBS 123094</strain>
    </source>
</reference>
<proteinExistence type="predicted"/>
<dbReference type="PANTHER" id="PTHR38792">
    <property type="entry name" value="BNR/ASP-BOX REPEAT DOMAIN PROTEIN (AFU_ORTHOLOGUE AFUA_7G06430)-RELATED"/>
    <property type="match status" value="1"/>
</dbReference>
<protein>
    <submittedName>
        <fullName evidence="2">Glycoside hydrolase family 93 protein</fullName>
    </submittedName>
</protein>
<dbReference type="Proteomes" id="UP000799779">
    <property type="component" value="Unassembled WGS sequence"/>
</dbReference>
<dbReference type="GO" id="GO:0016787">
    <property type="term" value="F:hydrolase activity"/>
    <property type="evidence" value="ECO:0007669"/>
    <property type="project" value="UniProtKB-KW"/>
</dbReference>
<evidence type="ECO:0000313" key="2">
    <source>
        <dbReference type="EMBL" id="KAF2006392.1"/>
    </source>
</evidence>
<organism evidence="2 3">
    <name type="scientific">Amniculicola lignicola CBS 123094</name>
    <dbReference type="NCBI Taxonomy" id="1392246"/>
    <lineage>
        <taxon>Eukaryota</taxon>
        <taxon>Fungi</taxon>
        <taxon>Dikarya</taxon>
        <taxon>Ascomycota</taxon>
        <taxon>Pezizomycotina</taxon>
        <taxon>Dothideomycetes</taxon>
        <taxon>Pleosporomycetidae</taxon>
        <taxon>Pleosporales</taxon>
        <taxon>Amniculicolaceae</taxon>
        <taxon>Amniculicola</taxon>
    </lineage>
</organism>
<dbReference type="CDD" id="cd15482">
    <property type="entry name" value="Sialidase_non-viral"/>
    <property type="match status" value="1"/>
</dbReference>
<dbReference type="AlphaFoldDB" id="A0A6A5WXG1"/>
<keyword evidence="3" id="KW-1185">Reference proteome</keyword>
<accession>A0A6A5WXG1</accession>
<keyword evidence="1" id="KW-0732">Signal</keyword>